<comment type="caution">
    <text evidence="1">The sequence shown here is derived from an EMBL/GenBank/DDBJ whole genome shotgun (WGS) entry which is preliminary data.</text>
</comment>
<name>A0AAW1P7I9_9CHLO</name>
<accession>A0AAW1P7I9</accession>
<proteinExistence type="predicted"/>
<sequence>MASPGAQAAQLLAPSASSSEEDRHLLQHLLERSELEHLLVPTFLLAIHQQQAWVGLQSRVSCSGALT</sequence>
<organism evidence="1 2">
    <name type="scientific">Symbiochloris irregularis</name>
    <dbReference type="NCBI Taxonomy" id="706552"/>
    <lineage>
        <taxon>Eukaryota</taxon>
        <taxon>Viridiplantae</taxon>
        <taxon>Chlorophyta</taxon>
        <taxon>core chlorophytes</taxon>
        <taxon>Trebouxiophyceae</taxon>
        <taxon>Trebouxiales</taxon>
        <taxon>Trebouxiaceae</taxon>
        <taxon>Symbiochloris</taxon>
    </lineage>
</organism>
<dbReference type="Proteomes" id="UP001465755">
    <property type="component" value="Unassembled WGS sequence"/>
</dbReference>
<dbReference type="AlphaFoldDB" id="A0AAW1P7I9"/>
<protein>
    <submittedName>
        <fullName evidence="1">Uncharacterized protein</fullName>
    </submittedName>
</protein>
<evidence type="ECO:0000313" key="1">
    <source>
        <dbReference type="EMBL" id="KAK9804042.1"/>
    </source>
</evidence>
<dbReference type="EMBL" id="JALJOQ010000054">
    <property type="protein sequence ID" value="KAK9804042.1"/>
    <property type="molecule type" value="Genomic_DNA"/>
</dbReference>
<reference evidence="1 2" key="1">
    <citation type="journal article" date="2024" name="Nat. Commun.">
        <title>Phylogenomics reveals the evolutionary origins of lichenization in chlorophyte algae.</title>
        <authorList>
            <person name="Puginier C."/>
            <person name="Libourel C."/>
            <person name="Otte J."/>
            <person name="Skaloud P."/>
            <person name="Haon M."/>
            <person name="Grisel S."/>
            <person name="Petersen M."/>
            <person name="Berrin J.G."/>
            <person name="Delaux P.M."/>
            <person name="Dal Grande F."/>
            <person name="Keller J."/>
        </authorList>
    </citation>
    <scope>NUCLEOTIDE SEQUENCE [LARGE SCALE GENOMIC DNA]</scope>
    <source>
        <strain evidence="1 2">SAG 2036</strain>
    </source>
</reference>
<evidence type="ECO:0000313" key="2">
    <source>
        <dbReference type="Proteomes" id="UP001465755"/>
    </source>
</evidence>
<gene>
    <name evidence="1" type="ORF">WJX73_007469</name>
</gene>
<keyword evidence="2" id="KW-1185">Reference proteome</keyword>